<feature type="signal peptide" evidence="1">
    <location>
        <begin position="1"/>
        <end position="22"/>
    </location>
</feature>
<evidence type="ECO:0000256" key="1">
    <source>
        <dbReference type="SAM" id="SignalP"/>
    </source>
</evidence>
<keyword evidence="3" id="KW-1185">Reference proteome</keyword>
<reference evidence="2" key="1">
    <citation type="submission" date="2022-03" db="EMBL/GenBank/DDBJ databases">
        <title>The complete genome sequence of a Methyloterrigena soli.</title>
        <authorList>
            <person name="Zi Z."/>
        </authorList>
    </citation>
    <scope>NUCLEOTIDE SEQUENCE</scope>
    <source>
        <strain evidence="2">M48</strain>
    </source>
</reference>
<proteinExistence type="predicted"/>
<dbReference type="RefSeq" id="WP_281735113.1">
    <property type="nucleotide sequence ID" value="NZ_JAKETQ010000001.1"/>
</dbReference>
<keyword evidence="1" id="KW-0732">Signal</keyword>
<organism evidence="2 3">
    <name type="scientific">Paradevosia shaoguanensis</name>
    <dbReference type="NCBI Taxonomy" id="1335043"/>
    <lineage>
        <taxon>Bacteria</taxon>
        <taxon>Pseudomonadati</taxon>
        <taxon>Pseudomonadota</taxon>
        <taxon>Alphaproteobacteria</taxon>
        <taxon>Hyphomicrobiales</taxon>
        <taxon>Devosiaceae</taxon>
        <taxon>Paradevosia</taxon>
    </lineage>
</organism>
<dbReference type="EMBL" id="JALAZD010000001">
    <property type="protein sequence ID" value="MCI0126093.1"/>
    <property type="molecule type" value="Genomic_DNA"/>
</dbReference>
<dbReference type="Proteomes" id="UP001156140">
    <property type="component" value="Unassembled WGS sequence"/>
</dbReference>
<sequence>MFRLATAIAALSLSLAPSFALAQEGGQFAEATETVPELIDLYEAADSECRLNPSPDVKVVVACVSRSIYGAALNERNWCMGREGEPNAMMEWHECEADSLRFPPVDFDG</sequence>
<accession>A0AA41QKY8</accession>
<evidence type="ECO:0000313" key="3">
    <source>
        <dbReference type="Proteomes" id="UP001156140"/>
    </source>
</evidence>
<comment type="caution">
    <text evidence="2">The sequence shown here is derived from an EMBL/GenBank/DDBJ whole genome shotgun (WGS) entry which is preliminary data.</text>
</comment>
<name>A0AA41QKY8_9HYPH</name>
<protein>
    <submittedName>
        <fullName evidence="2">Uncharacterized protein</fullName>
    </submittedName>
</protein>
<evidence type="ECO:0000313" key="2">
    <source>
        <dbReference type="EMBL" id="MCI0126093.1"/>
    </source>
</evidence>
<gene>
    <name evidence="2" type="ORF">ML536_04565</name>
</gene>
<feature type="chain" id="PRO_5041252079" evidence="1">
    <location>
        <begin position="23"/>
        <end position="109"/>
    </location>
</feature>
<dbReference type="AlphaFoldDB" id="A0AA41QKY8"/>